<reference evidence="1 2" key="1">
    <citation type="submission" date="2023-01" db="EMBL/GenBank/DDBJ databases">
        <title>Novel diversity within Roseofilum (Cyanobacteria; Desertifilaceae) from marine benthic mats with descriptions of four novel species.</title>
        <authorList>
            <person name="Wang Y."/>
            <person name="Berthold D.E."/>
            <person name="Hu J."/>
            <person name="Lefler F.W."/>
            <person name="Laughinghouse H.D. IV."/>
        </authorList>
    </citation>
    <scope>NUCLEOTIDE SEQUENCE [LARGE SCALE GENOMIC DNA]</scope>
    <source>
        <strain evidence="1 2">BLCC-M154</strain>
    </source>
</reference>
<dbReference type="Proteomes" id="UP001235303">
    <property type="component" value="Unassembled WGS sequence"/>
</dbReference>
<dbReference type="Pfam" id="PF08814">
    <property type="entry name" value="XisH"/>
    <property type="match status" value="1"/>
</dbReference>
<dbReference type="InterPro" id="IPR014919">
    <property type="entry name" value="XisH"/>
</dbReference>
<proteinExistence type="predicted"/>
<keyword evidence="2" id="KW-1185">Reference proteome</keyword>
<gene>
    <name evidence="1" type="ORF">PMG71_04300</name>
</gene>
<protein>
    <submittedName>
        <fullName evidence="1">Element excision factor XisH family protein</fullName>
    </submittedName>
</protein>
<evidence type="ECO:0000313" key="1">
    <source>
        <dbReference type="EMBL" id="MDJ1168643.1"/>
    </source>
</evidence>
<evidence type="ECO:0000313" key="2">
    <source>
        <dbReference type="Proteomes" id="UP001235303"/>
    </source>
</evidence>
<sequence>MPAKDIYHNAVKNALIKDGWTITDDPYILNIGRRDLFVDIGAEKLLSAEKGEKKIAVEIKSFIGKSRVNDLENALGQYTLYSDIMRDIDPNRILYLAITKDVFDTLFQEAIGEILLRNQRFNLLIFEKKQEVIERWIP</sequence>
<dbReference type="Gene3D" id="3.40.1350.10">
    <property type="match status" value="1"/>
</dbReference>
<accession>A0ABT7AP14</accession>
<dbReference type="SUPFAM" id="SSF52980">
    <property type="entry name" value="Restriction endonuclease-like"/>
    <property type="match status" value="1"/>
</dbReference>
<dbReference type="InterPro" id="IPR011856">
    <property type="entry name" value="tRNA_endonuc-like_dom_sf"/>
</dbReference>
<name>A0ABT7AP14_9CYAN</name>
<organism evidence="1 2">
    <name type="scientific">Roseofilum acuticapitatum BLCC-M154</name>
    <dbReference type="NCBI Taxonomy" id="3022444"/>
    <lineage>
        <taxon>Bacteria</taxon>
        <taxon>Bacillati</taxon>
        <taxon>Cyanobacteriota</taxon>
        <taxon>Cyanophyceae</taxon>
        <taxon>Desertifilales</taxon>
        <taxon>Desertifilaceae</taxon>
        <taxon>Roseofilum</taxon>
        <taxon>Roseofilum acuticapitatum</taxon>
    </lineage>
</organism>
<dbReference type="CDD" id="cd22366">
    <property type="entry name" value="XisH-like"/>
    <property type="match status" value="1"/>
</dbReference>
<dbReference type="EMBL" id="JAQOSP010000028">
    <property type="protein sequence ID" value="MDJ1168643.1"/>
    <property type="molecule type" value="Genomic_DNA"/>
</dbReference>
<dbReference type="InterPro" id="IPR011335">
    <property type="entry name" value="Restrct_endonuc-II-like"/>
</dbReference>
<dbReference type="RefSeq" id="WP_283752403.1">
    <property type="nucleotide sequence ID" value="NZ_JAQOSP010000028.1"/>
</dbReference>
<comment type="caution">
    <text evidence="1">The sequence shown here is derived from an EMBL/GenBank/DDBJ whole genome shotgun (WGS) entry which is preliminary data.</text>
</comment>